<feature type="domain" description="Flagellar basal-body/hook protein C-terminal" evidence="7">
    <location>
        <begin position="646"/>
        <end position="685"/>
    </location>
</feature>
<evidence type="ECO:0000256" key="2">
    <source>
        <dbReference type="ARBA" id="ARBA00004613"/>
    </source>
</evidence>
<dbReference type="OrthoDB" id="9802553at2"/>
<dbReference type="GO" id="GO:0005198">
    <property type="term" value="F:structural molecule activity"/>
    <property type="evidence" value="ECO:0007669"/>
    <property type="project" value="InterPro"/>
</dbReference>
<evidence type="ECO:0000259" key="7">
    <source>
        <dbReference type="Pfam" id="PF06429"/>
    </source>
</evidence>
<proteinExistence type="inferred from homology"/>
<dbReference type="PRINTS" id="PR01005">
    <property type="entry name" value="FLGHOOKAP1"/>
</dbReference>
<evidence type="ECO:0000256" key="6">
    <source>
        <dbReference type="ARBA" id="ARBA00023143"/>
    </source>
</evidence>
<reference evidence="10" key="1">
    <citation type="submission" date="2017-04" db="EMBL/GenBank/DDBJ databases">
        <authorList>
            <person name="Varghese N."/>
            <person name="Submissions S."/>
        </authorList>
    </citation>
    <scope>NUCLEOTIDE SEQUENCE [LARGE SCALE GENOMIC DNA]</scope>
</reference>
<dbReference type="InterPro" id="IPR002371">
    <property type="entry name" value="FlgK"/>
</dbReference>
<evidence type="ECO:0000256" key="4">
    <source>
        <dbReference type="ARBA" id="ARBA00016244"/>
    </source>
</evidence>
<dbReference type="NCBIfam" id="TIGR02492">
    <property type="entry name" value="flgK_ends"/>
    <property type="match status" value="1"/>
</dbReference>
<dbReference type="RefSeq" id="WP_086433824.1">
    <property type="nucleotide sequence ID" value="NZ_FXWH01000001.1"/>
</dbReference>
<dbReference type="GO" id="GO:0009424">
    <property type="term" value="C:bacterial-type flagellum hook"/>
    <property type="evidence" value="ECO:0007669"/>
    <property type="project" value="InterPro"/>
</dbReference>
<dbReference type="Proteomes" id="UP000194450">
    <property type="component" value="Unassembled WGS sequence"/>
</dbReference>
<evidence type="ECO:0000313" key="10">
    <source>
        <dbReference type="Proteomes" id="UP000194450"/>
    </source>
</evidence>
<dbReference type="Pfam" id="PF22638">
    <property type="entry name" value="FlgK_D1"/>
    <property type="match status" value="1"/>
</dbReference>
<organism evidence="9 10">
    <name type="scientific">Pseudidiomarina planktonica</name>
    <dbReference type="NCBI Taxonomy" id="1323738"/>
    <lineage>
        <taxon>Bacteria</taxon>
        <taxon>Pseudomonadati</taxon>
        <taxon>Pseudomonadota</taxon>
        <taxon>Gammaproteobacteria</taxon>
        <taxon>Alteromonadales</taxon>
        <taxon>Idiomarinaceae</taxon>
        <taxon>Pseudidiomarina</taxon>
    </lineage>
</organism>
<dbReference type="InterPro" id="IPR053927">
    <property type="entry name" value="FlgK_helical"/>
</dbReference>
<evidence type="ECO:0000256" key="1">
    <source>
        <dbReference type="ARBA" id="ARBA00004365"/>
    </source>
</evidence>
<protein>
    <recommendedName>
        <fullName evidence="4">Flagellar hook-associated protein 1</fullName>
    </recommendedName>
</protein>
<dbReference type="AlphaFoldDB" id="A0A1Y6ENJ6"/>
<comment type="similarity">
    <text evidence="3">Belongs to the flagella basal body rod proteins family.</text>
</comment>
<feature type="domain" description="Flagellar hook-associated protein FlgK helical" evidence="8">
    <location>
        <begin position="85"/>
        <end position="325"/>
    </location>
</feature>
<keyword evidence="6" id="KW-0975">Bacterial flagellum</keyword>
<dbReference type="PANTHER" id="PTHR30033:SF1">
    <property type="entry name" value="FLAGELLAR HOOK-ASSOCIATED PROTEIN 1"/>
    <property type="match status" value="1"/>
</dbReference>
<evidence type="ECO:0000256" key="5">
    <source>
        <dbReference type="ARBA" id="ARBA00022525"/>
    </source>
</evidence>
<keyword evidence="9" id="KW-0966">Cell projection</keyword>
<dbReference type="EMBL" id="FXWH01000001">
    <property type="protein sequence ID" value="SMQ62102.1"/>
    <property type="molecule type" value="Genomic_DNA"/>
</dbReference>
<evidence type="ECO:0000313" key="9">
    <source>
        <dbReference type="EMBL" id="SMQ62102.1"/>
    </source>
</evidence>
<gene>
    <name evidence="9" type="ORF">SAMN06297229_0660</name>
</gene>
<keyword evidence="5" id="KW-0964">Secreted</keyword>
<accession>A0A1Y6ENJ6</accession>
<dbReference type="GO" id="GO:0005576">
    <property type="term" value="C:extracellular region"/>
    <property type="evidence" value="ECO:0007669"/>
    <property type="project" value="UniProtKB-SubCell"/>
</dbReference>
<evidence type="ECO:0000259" key="8">
    <source>
        <dbReference type="Pfam" id="PF22638"/>
    </source>
</evidence>
<evidence type="ECO:0000256" key="3">
    <source>
        <dbReference type="ARBA" id="ARBA00009677"/>
    </source>
</evidence>
<dbReference type="PANTHER" id="PTHR30033">
    <property type="entry name" value="FLAGELLAR HOOK-ASSOCIATED PROTEIN 1"/>
    <property type="match status" value="1"/>
</dbReference>
<keyword evidence="9" id="KW-0282">Flagellum</keyword>
<comment type="subcellular location">
    <subcellularLocation>
        <location evidence="1">Bacterial flagellum</location>
    </subcellularLocation>
    <subcellularLocation>
        <location evidence="2">Secreted</location>
    </subcellularLocation>
</comment>
<dbReference type="SUPFAM" id="SSF64518">
    <property type="entry name" value="Phase 1 flagellin"/>
    <property type="match status" value="2"/>
</dbReference>
<sequence length="688" mass="74893">MSFDLLQTGTNSLLAHQQSLQTTGRNITNVNTEGYVRERTNYTQNQFSGVGRVELQRLIDSFSARQLRTDISQFSYFESQLAQSEQLDTLLGGDTTSVAKSVETFFNSLQDANNDPGSVTARQLVIAEANAMTTKFNDFSEYLVEQRATINERFKLSVEQANKVVQGIADFNKKILAIGPTARENGQLNTLLNQRDQELRKLAEYGDFQMQEFDSGAVGLSMKNGQPVLLEDGRFNILSTQQSPDNEQLELVLENRIASSGRVIKFEVPAEQIGGEMGGYLNYRDNVLIPTQNRIGQLALRVADAMNTTNQQGMDLDNQLGIKLFDLSDTEVQGKPYPDNTNAASRVTAGILEGNSASLPSENLRIDIIDNAGTLEYAITPLGPNGEDAPGATAVTGVIPTTTPRTVDIEELGLTVDFGDPGVTDGDQFLIKPTEVAASAINVNIRRPEDLALAAPIRIIADSNNTGASRMDISSLNGTDNQFNGSNDGLDGGAPARFEFLGIDAGTGEYQYDVYDFDGNLIPNSSGVSPSISTTDNNNLVSQLDGYANTADYEVSIIGEPAVGDTYNIEFNTNGFDDNTNGQRLTDLQRQQLVRRSGGAEADPTMTFNESYGRLVSDVGTKVSSDRIQRDAAEAIRDQSKAMFESTSGVNLEEEASNLLQYEQAYNASARLITVAQDIFNTLLQSFR</sequence>
<dbReference type="Pfam" id="PF06429">
    <property type="entry name" value="Flg_bbr_C"/>
    <property type="match status" value="1"/>
</dbReference>
<dbReference type="GO" id="GO:0044780">
    <property type="term" value="P:bacterial-type flagellum assembly"/>
    <property type="evidence" value="ECO:0007669"/>
    <property type="project" value="InterPro"/>
</dbReference>
<keyword evidence="9" id="KW-0969">Cilium</keyword>
<dbReference type="InterPro" id="IPR010930">
    <property type="entry name" value="Flg_bb/hook_C_dom"/>
</dbReference>
<name>A0A1Y6ENJ6_9GAMM</name>
<keyword evidence="10" id="KW-1185">Reference proteome</keyword>